<proteinExistence type="predicted"/>
<gene>
    <name evidence="4" type="ORF">GGH94_000161</name>
</gene>
<dbReference type="InterPro" id="IPR000504">
    <property type="entry name" value="RRM_dom"/>
</dbReference>
<keyword evidence="1" id="KW-0694">RNA-binding</keyword>
<feature type="compositionally biased region" description="Basic and acidic residues" evidence="2">
    <location>
        <begin position="124"/>
        <end position="158"/>
    </location>
</feature>
<organism evidence="4 5">
    <name type="scientific">Coemansia aciculifera</name>
    <dbReference type="NCBI Taxonomy" id="417176"/>
    <lineage>
        <taxon>Eukaryota</taxon>
        <taxon>Fungi</taxon>
        <taxon>Fungi incertae sedis</taxon>
        <taxon>Zoopagomycota</taxon>
        <taxon>Kickxellomycotina</taxon>
        <taxon>Kickxellomycetes</taxon>
        <taxon>Kickxellales</taxon>
        <taxon>Kickxellaceae</taxon>
        <taxon>Coemansia</taxon>
    </lineage>
</organism>
<accession>A0A9W8INN6</accession>
<dbReference type="SMART" id="SM00360">
    <property type="entry name" value="RRM"/>
    <property type="match status" value="1"/>
</dbReference>
<dbReference type="CDD" id="cd00590">
    <property type="entry name" value="RRM_SF"/>
    <property type="match status" value="1"/>
</dbReference>
<dbReference type="SUPFAM" id="SSF54928">
    <property type="entry name" value="RNA-binding domain, RBD"/>
    <property type="match status" value="1"/>
</dbReference>
<evidence type="ECO:0000256" key="2">
    <source>
        <dbReference type="SAM" id="MobiDB-lite"/>
    </source>
</evidence>
<dbReference type="Gene3D" id="3.30.70.330">
    <property type="match status" value="1"/>
</dbReference>
<evidence type="ECO:0000313" key="5">
    <source>
        <dbReference type="Proteomes" id="UP001140074"/>
    </source>
</evidence>
<reference evidence="4" key="1">
    <citation type="submission" date="2022-07" db="EMBL/GenBank/DDBJ databases">
        <title>Phylogenomic reconstructions and comparative analyses of Kickxellomycotina fungi.</title>
        <authorList>
            <person name="Reynolds N.K."/>
            <person name="Stajich J.E."/>
            <person name="Barry K."/>
            <person name="Grigoriev I.V."/>
            <person name="Crous P."/>
            <person name="Smith M.E."/>
        </authorList>
    </citation>
    <scope>NUCLEOTIDE SEQUENCE</scope>
    <source>
        <strain evidence="4">RSA 476</strain>
    </source>
</reference>
<comment type="caution">
    <text evidence="4">The sequence shown here is derived from an EMBL/GenBank/DDBJ whole genome shotgun (WGS) entry which is preliminary data.</text>
</comment>
<feature type="compositionally biased region" description="Basic and acidic residues" evidence="2">
    <location>
        <begin position="85"/>
        <end position="95"/>
    </location>
</feature>
<dbReference type="EMBL" id="JANBUY010000004">
    <property type="protein sequence ID" value="KAJ2868321.1"/>
    <property type="molecule type" value="Genomic_DNA"/>
</dbReference>
<dbReference type="InterPro" id="IPR035979">
    <property type="entry name" value="RBD_domain_sf"/>
</dbReference>
<feature type="domain" description="RRM" evidence="3">
    <location>
        <begin position="7"/>
        <end position="84"/>
    </location>
</feature>
<feature type="compositionally biased region" description="Basic and acidic residues" evidence="2">
    <location>
        <begin position="344"/>
        <end position="364"/>
    </location>
</feature>
<dbReference type="GO" id="GO:0003723">
    <property type="term" value="F:RNA binding"/>
    <property type="evidence" value="ECO:0007669"/>
    <property type="project" value="UniProtKB-UniRule"/>
</dbReference>
<protein>
    <recommendedName>
        <fullName evidence="3">RRM domain-containing protein</fullName>
    </recommendedName>
</protein>
<evidence type="ECO:0000259" key="3">
    <source>
        <dbReference type="PROSITE" id="PS50102"/>
    </source>
</evidence>
<evidence type="ECO:0000256" key="1">
    <source>
        <dbReference type="PROSITE-ProRule" id="PRU00176"/>
    </source>
</evidence>
<feature type="region of interest" description="Disordered" evidence="2">
    <location>
        <begin position="85"/>
        <end position="407"/>
    </location>
</feature>
<sequence>MKSGFSRVLYVTGFPAAVRHGELTTKFEEFGRIVGTKMPIANGPNEFPYAFIEFEASMSATTARSSMHHSLVRGERIEVHFDSKIPPHLRPRFDDDISVDVSPISPIPPPPMSRGGSNEGRPYANDKFKSYPMADKPDYKDNYASDKRPNARHPHDAPRQFGNGANQRSVPRGARPGEGGGAYQGGPRWNNSGANVDRRPPTGPTRQRPYSANQGPPRPYDRNNGAAARGGYRERAFRGRAQGGDVRNHGSHINIRGAYADHEASNSSGNGFSPDGHSQHHDINSPPPPQMRGRYNDGYADRAKESGEDWQSGDDDGQRSQPRHYSNSRSPSPRRTRSISPGRNDLDHQGGKWDYVPHPDDEKLAAPSSVSPQSVKQSNTSGGGGSSSYFDDEFSIAPEVQPRTYSP</sequence>
<dbReference type="PROSITE" id="PS50102">
    <property type="entry name" value="RRM"/>
    <property type="match status" value="1"/>
</dbReference>
<evidence type="ECO:0000313" key="4">
    <source>
        <dbReference type="EMBL" id="KAJ2868321.1"/>
    </source>
</evidence>
<name>A0A9W8INN6_9FUNG</name>
<feature type="compositionally biased region" description="Low complexity" evidence="2">
    <location>
        <begin position="365"/>
        <end position="378"/>
    </location>
</feature>
<dbReference type="InterPro" id="IPR012677">
    <property type="entry name" value="Nucleotide-bd_a/b_plait_sf"/>
</dbReference>
<keyword evidence="5" id="KW-1185">Reference proteome</keyword>
<dbReference type="AlphaFoldDB" id="A0A9W8INN6"/>
<dbReference type="Proteomes" id="UP001140074">
    <property type="component" value="Unassembled WGS sequence"/>
</dbReference>
<dbReference type="Pfam" id="PF00076">
    <property type="entry name" value="RRM_1"/>
    <property type="match status" value="1"/>
</dbReference>